<feature type="transmembrane region" description="Helical" evidence="10">
    <location>
        <begin position="98"/>
        <end position="127"/>
    </location>
</feature>
<organism evidence="11">
    <name type="scientific">Salvia splendens</name>
    <name type="common">Scarlet sage</name>
    <dbReference type="NCBI Taxonomy" id="180675"/>
    <lineage>
        <taxon>Eukaryota</taxon>
        <taxon>Viridiplantae</taxon>
        <taxon>Streptophyta</taxon>
        <taxon>Embryophyta</taxon>
        <taxon>Tracheophyta</taxon>
        <taxon>Spermatophyta</taxon>
        <taxon>Magnoliopsida</taxon>
        <taxon>eudicotyledons</taxon>
        <taxon>Gunneridae</taxon>
        <taxon>Pentapetalae</taxon>
        <taxon>asterids</taxon>
        <taxon>lamiids</taxon>
        <taxon>Lamiales</taxon>
        <taxon>Lamiaceae</taxon>
        <taxon>Nepetoideae</taxon>
        <taxon>Mentheae</taxon>
        <taxon>Salviinae</taxon>
        <taxon>Salvia</taxon>
        <taxon>Salvia subgen. Calosphace</taxon>
        <taxon>core Calosphace</taxon>
    </lineage>
</organism>
<comment type="similarity">
    <text evidence="3 10">Belongs to the nonaspanin (TM9SF) (TC 9.A.2) family.</text>
</comment>
<keyword evidence="7 10" id="KW-1133">Transmembrane helix</keyword>
<keyword evidence="6" id="KW-0967">Endosome</keyword>
<dbReference type="GO" id="GO:0072657">
    <property type="term" value="P:protein localization to membrane"/>
    <property type="evidence" value="ECO:0007669"/>
    <property type="project" value="TreeGrafter"/>
</dbReference>
<dbReference type="EMBL" id="PNBA02000020">
    <property type="protein sequence ID" value="KAG6388535.1"/>
    <property type="molecule type" value="Genomic_DNA"/>
</dbReference>
<evidence type="ECO:0000256" key="8">
    <source>
        <dbReference type="ARBA" id="ARBA00023034"/>
    </source>
</evidence>
<gene>
    <name evidence="11" type="ORF">SASPL_149963</name>
</gene>
<dbReference type="PANTHER" id="PTHR10766">
    <property type="entry name" value="TRANSMEMBRANE 9 SUPERFAMILY PROTEIN"/>
    <property type="match status" value="1"/>
</dbReference>
<proteinExistence type="inferred from homology"/>
<keyword evidence="9 10" id="KW-0472">Membrane</keyword>
<reference evidence="11" key="2">
    <citation type="submission" date="2020-08" db="EMBL/GenBank/DDBJ databases">
        <title>Plant Genome Project.</title>
        <authorList>
            <person name="Zhang R.-G."/>
        </authorList>
    </citation>
    <scope>NUCLEOTIDE SEQUENCE</scope>
    <source>
        <strain evidence="11">Huo1</strain>
        <tissue evidence="11">Leaf</tissue>
    </source>
</reference>
<evidence type="ECO:0000256" key="5">
    <source>
        <dbReference type="ARBA" id="ARBA00022729"/>
    </source>
</evidence>
<keyword evidence="5" id="KW-0732">Signal</keyword>
<evidence type="ECO:0000256" key="9">
    <source>
        <dbReference type="ARBA" id="ARBA00023136"/>
    </source>
</evidence>
<accession>A0A8X8W5R3</accession>
<evidence type="ECO:0000313" key="12">
    <source>
        <dbReference type="Proteomes" id="UP000298416"/>
    </source>
</evidence>
<name>A0A8X8W5R3_SALSN</name>
<evidence type="ECO:0000313" key="11">
    <source>
        <dbReference type="EMBL" id="KAG6388535.1"/>
    </source>
</evidence>
<dbReference type="Proteomes" id="UP000298416">
    <property type="component" value="Unassembled WGS sequence"/>
</dbReference>
<dbReference type="PANTHER" id="PTHR10766:SF111">
    <property type="entry name" value="TRANSMEMBRANE 9 SUPERFAMILY MEMBER 2"/>
    <property type="match status" value="1"/>
</dbReference>
<keyword evidence="12" id="KW-1185">Reference proteome</keyword>
<evidence type="ECO:0000256" key="3">
    <source>
        <dbReference type="ARBA" id="ARBA00005227"/>
    </source>
</evidence>
<dbReference type="AlphaFoldDB" id="A0A8X8W5R3"/>
<dbReference type="InterPro" id="IPR004240">
    <property type="entry name" value="EMP70"/>
</dbReference>
<feature type="transmembrane region" description="Helical" evidence="10">
    <location>
        <begin position="6"/>
        <end position="28"/>
    </location>
</feature>
<evidence type="ECO:0000256" key="2">
    <source>
        <dbReference type="ARBA" id="ARBA00004653"/>
    </source>
</evidence>
<evidence type="ECO:0000256" key="1">
    <source>
        <dbReference type="ARBA" id="ARBA00004337"/>
    </source>
</evidence>
<evidence type="ECO:0000256" key="10">
    <source>
        <dbReference type="RuleBase" id="RU363079"/>
    </source>
</evidence>
<keyword evidence="4 10" id="KW-0812">Transmembrane</keyword>
<evidence type="ECO:0000256" key="7">
    <source>
        <dbReference type="ARBA" id="ARBA00022989"/>
    </source>
</evidence>
<comment type="caution">
    <text evidence="11">The sequence shown here is derived from an EMBL/GenBank/DDBJ whole genome shotgun (WGS) entry which is preliminary data.</text>
</comment>
<dbReference type="GO" id="GO:0010008">
    <property type="term" value="C:endosome membrane"/>
    <property type="evidence" value="ECO:0007669"/>
    <property type="project" value="UniProtKB-SubCell"/>
</dbReference>
<feature type="transmembrane region" description="Helical" evidence="10">
    <location>
        <begin position="62"/>
        <end position="86"/>
    </location>
</feature>
<comment type="subcellular location">
    <subcellularLocation>
        <location evidence="1">Endosome membrane</location>
        <topology evidence="1">Multi-pass membrane protein</topology>
    </subcellularLocation>
    <subcellularLocation>
        <location evidence="2">Golgi apparatus membrane</location>
        <topology evidence="2">Multi-pass membrane protein</topology>
    </subcellularLocation>
</comment>
<sequence length="137" mass="15601">MLSSGVPFGTVLALLILRFGVSGPLVFLGGYFGNRKTAFEAPVETCKIPRKIPKQPCEDYKWWWRAFLNGGSSAFFLLVYSVFYFFAKWEIVMLVCGIWYAGYIFVVLCAFFVVTGSVGFYACLWFVRMVYSSVKIE</sequence>
<dbReference type="Pfam" id="PF02990">
    <property type="entry name" value="EMP70"/>
    <property type="match status" value="2"/>
</dbReference>
<comment type="caution">
    <text evidence="10">Lacks conserved residue(s) required for the propagation of feature annotation.</text>
</comment>
<protein>
    <recommendedName>
        <fullName evidence="10">Transmembrane 9 superfamily member</fullName>
    </recommendedName>
</protein>
<keyword evidence="8" id="KW-0333">Golgi apparatus</keyword>
<dbReference type="GO" id="GO:0000139">
    <property type="term" value="C:Golgi membrane"/>
    <property type="evidence" value="ECO:0007669"/>
    <property type="project" value="UniProtKB-SubCell"/>
</dbReference>
<evidence type="ECO:0000256" key="4">
    <source>
        <dbReference type="ARBA" id="ARBA00022692"/>
    </source>
</evidence>
<evidence type="ECO:0000256" key="6">
    <source>
        <dbReference type="ARBA" id="ARBA00022753"/>
    </source>
</evidence>
<reference evidence="11" key="1">
    <citation type="submission" date="2018-01" db="EMBL/GenBank/DDBJ databases">
        <authorList>
            <person name="Mao J.F."/>
        </authorList>
    </citation>
    <scope>NUCLEOTIDE SEQUENCE</scope>
    <source>
        <strain evidence="11">Huo1</strain>
        <tissue evidence="11">Leaf</tissue>
    </source>
</reference>